<feature type="region of interest" description="Disordered" evidence="11">
    <location>
        <begin position="89"/>
        <end position="111"/>
    </location>
</feature>
<keyword evidence="8" id="KW-0496">Mitochondrion</keyword>
<organism evidence="13 14">
    <name type="scientific">Folsomia candida</name>
    <name type="common">Springtail</name>
    <dbReference type="NCBI Taxonomy" id="158441"/>
    <lineage>
        <taxon>Eukaryota</taxon>
        <taxon>Metazoa</taxon>
        <taxon>Ecdysozoa</taxon>
        <taxon>Arthropoda</taxon>
        <taxon>Hexapoda</taxon>
        <taxon>Collembola</taxon>
        <taxon>Entomobryomorpha</taxon>
        <taxon>Isotomoidea</taxon>
        <taxon>Isotomidae</taxon>
        <taxon>Proisotominae</taxon>
        <taxon>Folsomia</taxon>
    </lineage>
</organism>
<evidence type="ECO:0000256" key="5">
    <source>
        <dbReference type="ARBA" id="ARBA00022792"/>
    </source>
</evidence>
<evidence type="ECO:0000256" key="12">
    <source>
        <dbReference type="SAM" id="Phobius"/>
    </source>
</evidence>
<comment type="pathway">
    <text evidence="2">Energy metabolism; oxidative phosphorylation.</text>
</comment>
<evidence type="ECO:0000256" key="6">
    <source>
        <dbReference type="ARBA" id="ARBA00022946"/>
    </source>
</evidence>
<dbReference type="AlphaFoldDB" id="A0A226F4I4"/>
<evidence type="ECO:0000256" key="2">
    <source>
        <dbReference type="ARBA" id="ARBA00004673"/>
    </source>
</evidence>
<evidence type="ECO:0000256" key="4">
    <source>
        <dbReference type="ARBA" id="ARBA00022692"/>
    </source>
</evidence>
<dbReference type="PIRSF" id="PIRSF000277">
    <property type="entry name" value="COX6A1"/>
    <property type="match status" value="1"/>
</dbReference>
<dbReference type="GO" id="GO:0005743">
    <property type="term" value="C:mitochondrial inner membrane"/>
    <property type="evidence" value="ECO:0007669"/>
    <property type="project" value="UniProtKB-SubCell"/>
</dbReference>
<evidence type="ECO:0000313" key="14">
    <source>
        <dbReference type="Proteomes" id="UP000198287"/>
    </source>
</evidence>
<keyword evidence="7 12" id="KW-1133">Transmembrane helix</keyword>
<evidence type="ECO:0000256" key="3">
    <source>
        <dbReference type="ARBA" id="ARBA00005553"/>
    </source>
</evidence>
<dbReference type="FunFam" id="4.10.95.10:FF:000001">
    <property type="entry name" value="Cytochrome c oxidase subunit 6A, mitochondrial"/>
    <property type="match status" value="1"/>
</dbReference>
<dbReference type="GO" id="GO:0006123">
    <property type="term" value="P:mitochondrial electron transport, cytochrome c to oxygen"/>
    <property type="evidence" value="ECO:0007669"/>
    <property type="project" value="TreeGrafter"/>
</dbReference>
<dbReference type="InterPro" id="IPR036418">
    <property type="entry name" value="Cyt_c_oxidase_su6a_sf"/>
</dbReference>
<keyword evidence="5" id="KW-0999">Mitochondrion inner membrane</keyword>
<dbReference type="EMBL" id="LNIX01000001">
    <property type="protein sequence ID" value="OXA64693.1"/>
    <property type="molecule type" value="Genomic_DNA"/>
</dbReference>
<dbReference type="PANTHER" id="PTHR11504:SF0">
    <property type="entry name" value="CYTOCHROME C OXIDASE SUBUNIT"/>
    <property type="match status" value="1"/>
</dbReference>
<dbReference type="SUPFAM" id="SSF81411">
    <property type="entry name" value="Mitochondrial cytochrome c oxidase subunit VIa"/>
    <property type="match status" value="1"/>
</dbReference>
<dbReference type="STRING" id="158441.A0A226F4I4"/>
<feature type="transmembrane region" description="Helical" evidence="12">
    <location>
        <begin position="35"/>
        <end position="56"/>
    </location>
</feature>
<gene>
    <name evidence="13" type="ORF">Fcan01_02546</name>
</gene>
<evidence type="ECO:0000256" key="7">
    <source>
        <dbReference type="ARBA" id="ARBA00022989"/>
    </source>
</evidence>
<dbReference type="GO" id="GO:0030234">
    <property type="term" value="F:enzyme regulator activity"/>
    <property type="evidence" value="ECO:0007669"/>
    <property type="project" value="TreeGrafter"/>
</dbReference>
<accession>A0A226F4I4</accession>
<evidence type="ECO:0000256" key="1">
    <source>
        <dbReference type="ARBA" id="ARBA00004434"/>
    </source>
</evidence>
<dbReference type="InterPro" id="IPR001349">
    <property type="entry name" value="Cyt_c_oxidase_su6a"/>
</dbReference>
<sequence length="111" mass="12711">MSMLLKKTTTTTLAMARRMAGTAAAHSHDGGMKLWKNFSLFLALPCVAIVSVYNFMHMAQEAEHGHERPEFVPYDHLRIRNKRFPWGEGQKSLFHNPHVNPLPTGYEDDHH</sequence>
<protein>
    <submittedName>
        <fullName evidence="13">Cytochrome c oxidase subunit 6A1, mitochondrial</fullName>
    </submittedName>
</protein>
<dbReference type="Proteomes" id="UP000198287">
    <property type="component" value="Unassembled WGS sequence"/>
</dbReference>
<reference evidence="13 14" key="1">
    <citation type="submission" date="2015-12" db="EMBL/GenBank/DDBJ databases">
        <title>The genome of Folsomia candida.</title>
        <authorList>
            <person name="Faddeeva A."/>
            <person name="Derks M.F."/>
            <person name="Anvar Y."/>
            <person name="Smit S."/>
            <person name="Van Straalen N."/>
            <person name="Roelofs D."/>
        </authorList>
    </citation>
    <scope>NUCLEOTIDE SEQUENCE [LARGE SCALE GENOMIC DNA]</scope>
    <source>
        <strain evidence="13 14">VU population</strain>
        <tissue evidence="13">Whole body</tissue>
    </source>
</reference>
<keyword evidence="6" id="KW-0809">Transit peptide</keyword>
<comment type="similarity">
    <text evidence="3 10">Belongs to the cytochrome c oxidase subunit 6A family.</text>
</comment>
<dbReference type="Pfam" id="PF02046">
    <property type="entry name" value="COX6A"/>
    <property type="match status" value="1"/>
</dbReference>
<name>A0A226F4I4_FOLCA</name>
<dbReference type="OrthoDB" id="5947505at2759"/>
<evidence type="ECO:0000256" key="11">
    <source>
        <dbReference type="SAM" id="MobiDB-lite"/>
    </source>
</evidence>
<evidence type="ECO:0000313" key="13">
    <source>
        <dbReference type="EMBL" id="OXA64693.1"/>
    </source>
</evidence>
<dbReference type="PANTHER" id="PTHR11504">
    <property type="entry name" value="CYTOCHROME C OXIDASE POLYPEPTIDE VIA"/>
    <property type="match status" value="1"/>
</dbReference>
<keyword evidence="14" id="KW-1185">Reference proteome</keyword>
<proteinExistence type="inferred from homology"/>
<evidence type="ECO:0000256" key="8">
    <source>
        <dbReference type="ARBA" id="ARBA00023128"/>
    </source>
</evidence>
<evidence type="ECO:0000256" key="10">
    <source>
        <dbReference type="RuleBase" id="RU004396"/>
    </source>
</evidence>
<comment type="subcellular location">
    <subcellularLocation>
        <location evidence="1">Mitochondrion inner membrane</location>
        <topology evidence="1">Single-pass membrane protein</topology>
    </subcellularLocation>
</comment>
<dbReference type="Gene3D" id="4.10.95.10">
    <property type="entry name" value="Cytochrome c oxidase, subunit VIa"/>
    <property type="match status" value="1"/>
</dbReference>
<evidence type="ECO:0000256" key="9">
    <source>
        <dbReference type="ARBA" id="ARBA00023136"/>
    </source>
</evidence>
<dbReference type="OMA" id="HESPEFI"/>
<comment type="caution">
    <text evidence="13">The sequence shown here is derived from an EMBL/GenBank/DDBJ whole genome shotgun (WGS) entry which is preliminary data.</text>
</comment>
<keyword evidence="9 12" id="KW-0472">Membrane</keyword>
<keyword evidence="4 12" id="KW-0812">Transmembrane</keyword>